<organism evidence="1 2">
    <name type="scientific">Meganyctiphanes norvegica</name>
    <name type="common">Northern krill</name>
    <name type="synonym">Thysanopoda norvegica</name>
    <dbReference type="NCBI Taxonomy" id="48144"/>
    <lineage>
        <taxon>Eukaryota</taxon>
        <taxon>Metazoa</taxon>
        <taxon>Ecdysozoa</taxon>
        <taxon>Arthropoda</taxon>
        <taxon>Crustacea</taxon>
        <taxon>Multicrustacea</taxon>
        <taxon>Malacostraca</taxon>
        <taxon>Eumalacostraca</taxon>
        <taxon>Eucarida</taxon>
        <taxon>Euphausiacea</taxon>
        <taxon>Euphausiidae</taxon>
        <taxon>Meganyctiphanes</taxon>
    </lineage>
</organism>
<dbReference type="CDD" id="cd00037">
    <property type="entry name" value="CLECT"/>
    <property type="match status" value="1"/>
</dbReference>
<evidence type="ECO:0000313" key="2">
    <source>
        <dbReference type="Proteomes" id="UP001497623"/>
    </source>
</evidence>
<keyword evidence="2" id="KW-1185">Reference proteome</keyword>
<sequence>LEKLTWAKAQLTCQDDGGHLAEPKDIQKFYEYMSDKIEGWHPFGLVPQKISMATGNGSLQVNMLIISCGLNHIAEHSTALIAVLMYYQDIINLASMVDCVITPTTMCVK</sequence>
<comment type="caution">
    <text evidence="1">The sequence shown here is derived from an EMBL/GenBank/DDBJ whole genome shotgun (WGS) entry which is preliminary data.</text>
</comment>
<dbReference type="EMBL" id="CAXKWB010090005">
    <property type="protein sequence ID" value="CAL4214582.1"/>
    <property type="molecule type" value="Genomic_DNA"/>
</dbReference>
<accession>A0AAV2SQV0</accession>
<evidence type="ECO:0000313" key="1">
    <source>
        <dbReference type="EMBL" id="CAL4214582.1"/>
    </source>
</evidence>
<name>A0AAV2SQV0_MEGNR</name>
<protein>
    <submittedName>
        <fullName evidence="1">Uncharacterized protein</fullName>
    </submittedName>
</protein>
<dbReference type="Proteomes" id="UP001497623">
    <property type="component" value="Unassembled WGS sequence"/>
</dbReference>
<feature type="non-terminal residue" evidence="1">
    <location>
        <position position="1"/>
    </location>
</feature>
<proteinExistence type="predicted"/>
<dbReference type="AlphaFoldDB" id="A0AAV2SQV0"/>
<gene>
    <name evidence="1" type="ORF">MNOR_LOCUS38620</name>
</gene>
<reference evidence="1 2" key="1">
    <citation type="submission" date="2024-05" db="EMBL/GenBank/DDBJ databases">
        <authorList>
            <person name="Wallberg A."/>
        </authorList>
    </citation>
    <scope>NUCLEOTIDE SEQUENCE [LARGE SCALE GENOMIC DNA]</scope>
</reference>
<feature type="non-terminal residue" evidence="1">
    <location>
        <position position="109"/>
    </location>
</feature>